<evidence type="ECO:0008006" key="5">
    <source>
        <dbReference type="Google" id="ProtNLM"/>
    </source>
</evidence>
<sequence>MVVLLFVLVAPIAVQTFSLIKKSEVCLTEDNVPLNCPENFFYYFECCQNECCVRTQTIPAIVITLIGILIFFVCILATCAFCCCVFKCDGSTTKRLYNSLFVKNKKSKTGRTDSDNPADLEFSPFVFKHVEIPFKSNNYAKDWLGSDVALVQHPLLAPGKPVKPGNPVALPTIAPLVVKWSDLDNLKVNQEVGWNFEKRVDSHVWWPNKK</sequence>
<dbReference type="OrthoDB" id="5847013at2759"/>
<dbReference type="EMBL" id="CAJGYM010000134">
    <property type="protein sequence ID" value="CAD6198673.1"/>
    <property type="molecule type" value="Genomic_DNA"/>
</dbReference>
<feature type="chain" id="PRO_5035879878" description="CX domain-containing protein" evidence="2">
    <location>
        <begin position="17"/>
        <end position="210"/>
    </location>
</feature>
<dbReference type="PANTHER" id="PTHR34149">
    <property type="entry name" value="PROTEIN CBG11905-RELATED"/>
    <property type="match status" value="1"/>
</dbReference>
<keyword evidence="4" id="KW-1185">Reference proteome</keyword>
<reference evidence="3" key="1">
    <citation type="submission" date="2020-10" db="EMBL/GenBank/DDBJ databases">
        <authorList>
            <person name="Kikuchi T."/>
        </authorList>
    </citation>
    <scope>NUCLEOTIDE SEQUENCE</scope>
    <source>
        <strain evidence="3">NKZ352</strain>
    </source>
</reference>
<gene>
    <name evidence="3" type="ORF">CAUJ_LOCUS14579</name>
</gene>
<keyword evidence="1" id="KW-0812">Transmembrane</keyword>
<comment type="caution">
    <text evidence="3">The sequence shown here is derived from an EMBL/GenBank/DDBJ whole genome shotgun (WGS) entry which is preliminary data.</text>
</comment>
<feature type="transmembrane region" description="Helical" evidence="1">
    <location>
        <begin position="58"/>
        <end position="86"/>
    </location>
</feature>
<dbReference type="PANTHER" id="PTHR34149:SF11">
    <property type="entry name" value="PROTEIN CBG26518"/>
    <property type="match status" value="1"/>
</dbReference>
<keyword evidence="1" id="KW-1133">Transmembrane helix</keyword>
<proteinExistence type="predicted"/>
<dbReference type="Proteomes" id="UP000835052">
    <property type="component" value="Unassembled WGS sequence"/>
</dbReference>
<evidence type="ECO:0000313" key="3">
    <source>
        <dbReference type="EMBL" id="CAD6198673.1"/>
    </source>
</evidence>
<evidence type="ECO:0000313" key="4">
    <source>
        <dbReference type="Proteomes" id="UP000835052"/>
    </source>
</evidence>
<evidence type="ECO:0000256" key="2">
    <source>
        <dbReference type="SAM" id="SignalP"/>
    </source>
</evidence>
<name>A0A8S1HZ47_9PELO</name>
<keyword evidence="1" id="KW-0472">Membrane</keyword>
<protein>
    <recommendedName>
        <fullName evidence="5">CX domain-containing protein</fullName>
    </recommendedName>
</protein>
<feature type="signal peptide" evidence="2">
    <location>
        <begin position="1"/>
        <end position="16"/>
    </location>
</feature>
<organism evidence="3 4">
    <name type="scientific">Caenorhabditis auriculariae</name>
    <dbReference type="NCBI Taxonomy" id="2777116"/>
    <lineage>
        <taxon>Eukaryota</taxon>
        <taxon>Metazoa</taxon>
        <taxon>Ecdysozoa</taxon>
        <taxon>Nematoda</taxon>
        <taxon>Chromadorea</taxon>
        <taxon>Rhabditida</taxon>
        <taxon>Rhabditina</taxon>
        <taxon>Rhabditomorpha</taxon>
        <taxon>Rhabditoidea</taxon>
        <taxon>Rhabditidae</taxon>
        <taxon>Peloderinae</taxon>
        <taxon>Caenorhabditis</taxon>
    </lineage>
</organism>
<evidence type="ECO:0000256" key="1">
    <source>
        <dbReference type="SAM" id="Phobius"/>
    </source>
</evidence>
<dbReference type="AlphaFoldDB" id="A0A8S1HZ47"/>
<dbReference type="InterPro" id="IPR022559">
    <property type="entry name" value="SUP-1-like"/>
</dbReference>
<accession>A0A8S1HZ47</accession>
<keyword evidence="2" id="KW-0732">Signal</keyword>